<dbReference type="EMBL" id="LRPM01000046">
    <property type="protein sequence ID" value="KWZ77660.1"/>
    <property type="molecule type" value="Genomic_DNA"/>
</dbReference>
<protein>
    <submittedName>
        <fullName evidence="2">TIGR02206 family protein</fullName>
    </submittedName>
</protein>
<sequence length="206" mass="23673">MFGVWILLLVYLFVIYWFRSKKKLLKTQLFLVVLVELALIFWYSMDKSLFLLEGLPLYHCRIAAFMLPISYFTKKYKLASYFAYLGVIGPLVAYSIPDPSKYMWPHITNLTYVCAHSMLIGSSLMFLLSEREELSVNTIIKITMIMNVIVSILNTIIGSNYGYLSRLPDNLGLHIISPVLLISISALMIITINSLQNLFRKLSPNK</sequence>
<feature type="transmembrane region" description="Helical" evidence="1">
    <location>
        <begin position="78"/>
        <end position="97"/>
    </location>
</feature>
<name>A0A133KDU2_9FIRM</name>
<keyword evidence="3" id="KW-1185">Reference proteome</keyword>
<dbReference type="InterPro" id="IPR011737">
    <property type="entry name" value="CHP02206_TP0381"/>
</dbReference>
<gene>
    <name evidence="2" type="ORF">HMPREF3200_01131</name>
</gene>
<dbReference type="AlphaFoldDB" id="A0A133KDU2"/>
<feature type="transmembrane region" description="Helical" evidence="1">
    <location>
        <begin position="140"/>
        <end position="163"/>
    </location>
</feature>
<organism evidence="2 3">
    <name type="scientific">Anaerococcus tetradius</name>
    <dbReference type="NCBI Taxonomy" id="33036"/>
    <lineage>
        <taxon>Bacteria</taxon>
        <taxon>Bacillati</taxon>
        <taxon>Bacillota</taxon>
        <taxon>Tissierellia</taxon>
        <taxon>Tissierellales</taxon>
        <taxon>Peptoniphilaceae</taxon>
        <taxon>Anaerococcus</taxon>
    </lineage>
</organism>
<dbReference type="STRING" id="33036.HMPREF3200_01131"/>
<evidence type="ECO:0000256" key="1">
    <source>
        <dbReference type="SAM" id="Phobius"/>
    </source>
</evidence>
<proteinExistence type="predicted"/>
<dbReference type="PATRIC" id="fig|33036.3.peg.1120"/>
<feature type="transmembrane region" description="Helical" evidence="1">
    <location>
        <begin position="50"/>
        <end position="71"/>
    </location>
</feature>
<evidence type="ECO:0000313" key="3">
    <source>
        <dbReference type="Proteomes" id="UP000070383"/>
    </source>
</evidence>
<reference evidence="3" key="1">
    <citation type="submission" date="2016-01" db="EMBL/GenBank/DDBJ databases">
        <authorList>
            <person name="Mitreva M."/>
            <person name="Pepin K.H."/>
            <person name="Mihindukulasuriya K.A."/>
            <person name="Fulton R."/>
            <person name="Fronick C."/>
            <person name="O'Laughlin M."/>
            <person name="Miner T."/>
            <person name="Herter B."/>
            <person name="Rosa B.A."/>
            <person name="Cordes M."/>
            <person name="Tomlinson C."/>
            <person name="Wollam A."/>
            <person name="Palsikar V.B."/>
            <person name="Mardis E.R."/>
            <person name="Wilson R.K."/>
        </authorList>
    </citation>
    <scope>NUCLEOTIDE SEQUENCE [LARGE SCALE GENOMIC DNA]</scope>
    <source>
        <strain evidence="3">MJR8151</strain>
    </source>
</reference>
<feature type="transmembrane region" description="Helical" evidence="1">
    <location>
        <begin position="109"/>
        <end position="128"/>
    </location>
</feature>
<dbReference type="Pfam" id="PF14808">
    <property type="entry name" value="TMEM164"/>
    <property type="match status" value="1"/>
</dbReference>
<accession>A0A133KDU2</accession>
<feature type="transmembrane region" description="Helical" evidence="1">
    <location>
        <begin position="5"/>
        <end position="20"/>
    </location>
</feature>
<feature type="transmembrane region" description="Helical" evidence="1">
    <location>
        <begin position="27"/>
        <end position="44"/>
    </location>
</feature>
<dbReference type="NCBIfam" id="TIGR02206">
    <property type="entry name" value="intg_mem_TP0381"/>
    <property type="match status" value="1"/>
</dbReference>
<keyword evidence="1" id="KW-0472">Membrane</keyword>
<feature type="transmembrane region" description="Helical" evidence="1">
    <location>
        <begin position="175"/>
        <end position="195"/>
    </location>
</feature>
<keyword evidence="1" id="KW-1133">Transmembrane helix</keyword>
<comment type="caution">
    <text evidence="2">The sequence shown here is derived from an EMBL/GenBank/DDBJ whole genome shotgun (WGS) entry which is preliminary data.</text>
</comment>
<keyword evidence="1" id="KW-0812">Transmembrane</keyword>
<evidence type="ECO:0000313" key="2">
    <source>
        <dbReference type="EMBL" id="KWZ77660.1"/>
    </source>
</evidence>
<dbReference type="Proteomes" id="UP000070383">
    <property type="component" value="Unassembled WGS sequence"/>
</dbReference>